<evidence type="ECO:0000313" key="14">
    <source>
        <dbReference type="EMBL" id="CAF1244826.1"/>
    </source>
</evidence>
<comment type="subcellular location">
    <subcellularLocation>
        <location evidence="1">Membrane</location>
        <topology evidence="1">Single-pass type II membrane protein</topology>
    </subcellularLocation>
</comment>
<dbReference type="GO" id="GO:0016020">
    <property type="term" value="C:membrane"/>
    <property type="evidence" value="ECO:0007669"/>
    <property type="project" value="UniProtKB-SubCell"/>
</dbReference>
<dbReference type="GO" id="GO:0000166">
    <property type="term" value="F:nucleotide binding"/>
    <property type="evidence" value="ECO:0007669"/>
    <property type="project" value="UniProtKB-KW"/>
</dbReference>
<sequence>MRPWISTLFFNHRSLLPVQIISICIGLFCITYLVLSSFSHLPVTNIIPATWIESIKIKDKTILNLEQQELQHVSHIENKSFICDRMRKNDGRRVVNFTSELDDHQLNILRLYCDIVPVPRSKWIPASRYVESDIVFIIHTGPSFYHTRATAVRDTWASRVTHKYVFNETSYSSLPVTVIDGARKTRSSNIKKVYNGLEIAYQKHNDTAKFYFVTSCDTFVNVPHLLKHLDSFDYKQPLIIGGFTEKHKCYIKRNLVNYSISYSSSDPGFFLSAQMMKLIVPKLNSHFNNDWPLTEDSEHADAALNCLAHSMGIKSTVVSGFWKQNPEQTLRVNGKNDFYADSEPKTFHGVHPLFMYVLDEFYIHQLLDRIGSDNDFDELMKFTRHFVNIHYQLLRIKQREGTLPTVKII</sequence>
<dbReference type="InterPro" id="IPR026050">
    <property type="entry name" value="C1GALT1/C1GALT1_chp1"/>
</dbReference>
<evidence type="ECO:0000256" key="11">
    <source>
        <dbReference type="ARBA" id="ARBA00023136"/>
    </source>
</evidence>
<feature type="domain" description="Fringe-like glycosyltransferase" evidence="13">
    <location>
        <begin position="131"/>
        <end position="327"/>
    </location>
</feature>
<evidence type="ECO:0000256" key="12">
    <source>
        <dbReference type="SAM" id="Phobius"/>
    </source>
</evidence>
<accession>A0A814ZJV5</accession>
<evidence type="ECO:0000256" key="5">
    <source>
        <dbReference type="ARBA" id="ARBA00022676"/>
    </source>
</evidence>
<keyword evidence="8" id="KW-0547">Nucleotide-binding</keyword>
<keyword evidence="7 12" id="KW-0812">Transmembrane</keyword>
<dbReference type="EMBL" id="CAJNOV010006338">
    <property type="protein sequence ID" value="CAF1244826.1"/>
    <property type="molecule type" value="Genomic_DNA"/>
</dbReference>
<keyword evidence="11 12" id="KW-0472">Membrane</keyword>
<feature type="transmembrane region" description="Helical" evidence="12">
    <location>
        <begin position="15"/>
        <end position="35"/>
    </location>
</feature>
<evidence type="ECO:0000256" key="3">
    <source>
        <dbReference type="ARBA" id="ARBA00006462"/>
    </source>
</evidence>
<dbReference type="GO" id="GO:0016263">
    <property type="term" value="F:glycoprotein-N-acetylgalactosamine 3-beta-galactosyltransferase activity"/>
    <property type="evidence" value="ECO:0007669"/>
    <property type="project" value="UniProtKB-EC"/>
</dbReference>
<evidence type="ECO:0000256" key="2">
    <source>
        <dbReference type="ARBA" id="ARBA00004922"/>
    </source>
</evidence>
<evidence type="ECO:0000256" key="10">
    <source>
        <dbReference type="ARBA" id="ARBA00022989"/>
    </source>
</evidence>
<evidence type="ECO:0000313" key="15">
    <source>
        <dbReference type="Proteomes" id="UP000663855"/>
    </source>
</evidence>
<comment type="similarity">
    <text evidence="3">Belongs to the glycosyltransferase 31 family. Beta3-Gal-T subfamily.</text>
</comment>
<keyword evidence="6" id="KW-0808">Transferase</keyword>
<dbReference type="Proteomes" id="UP000663855">
    <property type="component" value="Unassembled WGS sequence"/>
</dbReference>
<evidence type="ECO:0000256" key="4">
    <source>
        <dbReference type="ARBA" id="ARBA00012557"/>
    </source>
</evidence>
<comment type="caution">
    <text evidence="14">The sequence shown here is derived from an EMBL/GenBank/DDBJ whole genome shotgun (WGS) entry which is preliminary data.</text>
</comment>
<comment type="pathway">
    <text evidence="2">Protein modification; protein glycosylation.</text>
</comment>
<evidence type="ECO:0000256" key="1">
    <source>
        <dbReference type="ARBA" id="ARBA00004606"/>
    </source>
</evidence>
<evidence type="ECO:0000256" key="8">
    <source>
        <dbReference type="ARBA" id="ARBA00022741"/>
    </source>
</evidence>
<dbReference type="PANTHER" id="PTHR23033">
    <property type="entry name" value="BETA1,3-GALACTOSYLTRANSFERASE"/>
    <property type="match status" value="1"/>
</dbReference>
<evidence type="ECO:0000259" key="13">
    <source>
        <dbReference type="Pfam" id="PF02434"/>
    </source>
</evidence>
<dbReference type="AlphaFoldDB" id="A0A814ZJV5"/>
<dbReference type="Gene3D" id="3.90.550.50">
    <property type="match status" value="1"/>
</dbReference>
<evidence type="ECO:0000256" key="7">
    <source>
        <dbReference type="ARBA" id="ARBA00022692"/>
    </source>
</evidence>
<proteinExistence type="inferred from homology"/>
<reference evidence="14" key="1">
    <citation type="submission" date="2021-02" db="EMBL/GenBank/DDBJ databases">
        <authorList>
            <person name="Nowell W R."/>
        </authorList>
    </citation>
    <scope>NUCLEOTIDE SEQUENCE</scope>
</reference>
<dbReference type="EC" id="2.4.1.122" evidence="4"/>
<protein>
    <recommendedName>
        <fullName evidence="4">N-acetylgalactosaminide beta-1,3-galactosyltransferase</fullName>
        <ecNumber evidence="4">2.4.1.122</ecNumber>
    </recommendedName>
</protein>
<name>A0A814ZJV5_9BILA</name>
<gene>
    <name evidence="14" type="ORF">CJN711_LOCUS14183</name>
</gene>
<evidence type="ECO:0000256" key="6">
    <source>
        <dbReference type="ARBA" id="ARBA00022679"/>
    </source>
</evidence>
<keyword evidence="9" id="KW-0735">Signal-anchor</keyword>
<dbReference type="InterPro" id="IPR003378">
    <property type="entry name" value="Fringe-like_glycosylTrfase"/>
</dbReference>
<keyword evidence="5" id="KW-0328">Glycosyltransferase</keyword>
<keyword evidence="10 12" id="KW-1133">Transmembrane helix</keyword>
<evidence type="ECO:0000256" key="9">
    <source>
        <dbReference type="ARBA" id="ARBA00022968"/>
    </source>
</evidence>
<dbReference type="Pfam" id="PF02434">
    <property type="entry name" value="Fringe"/>
    <property type="match status" value="1"/>
</dbReference>
<organism evidence="14 15">
    <name type="scientific">Rotaria magnacalcarata</name>
    <dbReference type="NCBI Taxonomy" id="392030"/>
    <lineage>
        <taxon>Eukaryota</taxon>
        <taxon>Metazoa</taxon>
        <taxon>Spiralia</taxon>
        <taxon>Gnathifera</taxon>
        <taxon>Rotifera</taxon>
        <taxon>Eurotatoria</taxon>
        <taxon>Bdelloidea</taxon>
        <taxon>Philodinida</taxon>
        <taxon>Philodinidae</taxon>
        <taxon>Rotaria</taxon>
    </lineage>
</organism>